<dbReference type="Gene3D" id="3.40.50.620">
    <property type="entry name" value="HUPs"/>
    <property type="match status" value="1"/>
</dbReference>
<dbReference type="EMBL" id="CP060007">
    <property type="protein sequence ID" value="QNA46446.1"/>
    <property type="molecule type" value="Genomic_DNA"/>
</dbReference>
<proteinExistence type="inferred from homology"/>
<accession>A0A7G5XLU3</accession>
<evidence type="ECO:0000256" key="3">
    <source>
        <dbReference type="ARBA" id="ARBA00022598"/>
    </source>
</evidence>
<dbReference type="GO" id="GO:0032267">
    <property type="term" value="F:tRNA(Ile)-lysidine synthase activity"/>
    <property type="evidence" value="ECO:0007669"/>
    <property type="project" value="UniProtKB-EC"/>
</dbReference>
<name>A0A7G5XLU3_9BACT</name>
<organism evidence="10 11">
    <name type="scientific">Lacibacter sediminis</name>
    <dbReference type="NCBI Taxonomy" id="2760713"/>
    <lineage>
        <taxon>Bacteria</taxon>
        <taxon>Pseudomonadati</taxon>
        <taxon>Bacteroidota</taxon>
        <taxon>Chitinophagia</taxon>
        <taxon>Chitinophagales</taxon>
        <taxon>Chitinophagaceae</taxon>
        <taxon>Lacibacter</taxon>
    </lineage>
</organism>
<dbReference type="EC" id="6.3.4.19" evidence="8"/>
<reference evidence="11" key="1">
    <citation type="submission" date="2020-08" db="EMBL/GenBank/DDBJ databases">
        <title>Lacibacter sp. S13-6-6 genome sequencing.</title>
        <authorList>
            <person name="Jin L."/>
        </authorList>
    </citation>
    <scope>NUCLEOTIDE SEQUENCE [LARGE SCALE GENOMIC DNA]</scope>
    <source>
        <strain evidence="11">S13-6-6</strain>
    </source>
</reference>
<dbReference type="HAMAP" id="MF_01161">
    <property type="entry name" value="tRNA_Ile_lys_synt"/>
    <property type="match status" value="1"/>
</dbReference>
<keyword evidence="2 8" id="KW-0963">Cytoplasm</keyword>
<dbReference type="InterPro" id="IPR012094">
    <property type="entry name" value="tRNA_Ile_lys_synt"/>
</dbReference>
<evidence type="ECO:0000256" key="8">
    <source>
        <dbReference type="HAMAP-Rule" id="MF_01161"/>
    </source>
</evidence>
<keyword evidence="3 8" id="KW-0436">Ligase</keyword>
<comment type="subcellular location">
    <subcellularLocation>
        <location evidence="1 8">Cytoplasm</location>
    </subcellularLocation>
</comment>
<dbReference type="KEGG" id="lacs:H4075_09815"/>
<comment type="domain">
    <text evidence="8">The N-terminal region contains the highly conserved SGGXDS motif, predicted to be a P-loop motif involved in ATP binding.</text>
</comment>
<comment type="similarity">
    <text evidence="8">Belongs to the tRNA(Ile)-lysidine synthase family.</text>
</comment>
<dbReference type="SUPFAM" id="SSF56037">
    <property type="entry name" value="PheT/TilS domain"/>
    <property type="match status" value="1"/>
</dbReference>
<dbReference type="Pfam" id="PF01171">
    <property type="entry name" value="ATP_bind_3"/>
    <property type="match status" value="2"/>
</dbReference>
<dbReference type="InterPro" id="IPR012795">
    <property type="entry name" value="tRNA_Ile_lys_synt_N"/>
</dbReference>
<dbReference type="Proteomes" id="UP000515344">
    <property type="component" value="Chromosome"/>
</dbReference>
<dbReference type="NCBIfam" id="TIGR02433">
    <property type="entry name" value="lysidine_TilS_C"/>
    <property type="match status" value="1"/>
</dbReference>
<evidence type="ECO:0000313" key="10">
    <source>
        <dbReference type="EMBL" id="QNA46446.1"/>
    </source>
</evidence>
<gene>
    <name evidence="8 10" type="primary">tilS</name>
    <name evidence="10" type="ORF">H4075_09815</name>
</gene>
<keyword evidence="4 8" id="KW-0819">tRNA processing</keyword>
<evidence type="ECO:0000256" key="6">
    <source>
        <dbReference type="ARBA" id="ARBA00022840"/>
    </source>
</evidence>
<dbReference type="Pfam" id="PF11734">
    <property type="entry name" value="TilS_C"/>
    <property type="match status" value="1"/>
</dbReference>
<dbReference type="GO" id="GO:0005524">
    <property type="term" value="F:ATP binding"/>
    <property type="evidence" value="ECO:0007669"/>
    <property type="project" value="UniProtKB-UniRule"/>
</dbReference>
<dbReference type="SUPFAM" id="SSF52402">
    <property type="entry name" value="Adenine nucleotide alpha hydrolases-like"/>
    <property type="match status" value="1"/>
</dbReference>
<dbReference type="InterPro" id="IPR011063">
    <property type="entry name" value="TilS/TtcA_N"/>
</dbReference>
<dbReference type="InterPro" id="IPR012796">
    <property type="entry name" value="Lysidine-tRNA-synth_C"/>
</dbReference>
<keyword evidence="6 8" id="KW-0067">ATP-binding</keyword>
<keyword evidence="11" id="KW-1185">Reference proteome</keyword>
<dbReference type="GO" id="GO:0006400">
    <property type="term" value="P:tRNA modification"/>
    <property type="evidence" value="ECO:0007669"/>
    <property type="project" value="UniProtKB-UniRule"/>
</dbReference>
<evidence type="ECO:0000256" key="4">
    <source>
        <dbReference type="ARBA" id="ARBA00022694"/>
    </source>
</evidence>
<evidence type="ECO:0000256" key="7">
    <source>
        <dbReference type="ARBA" id="ARBA00048539"/>
    </source>
</evidence>
<evidence type="ECO:0000256" key="2">
    <source>
        <dbReference type="ARBA" id="ARBA00022490"/>
    </source>
</evidence>
<dbReference type="CDD" id="cd01992">
    <property type="entry name" value="TilS_N"/>
    <property type="match status" value="1"/>
</dbReference>
<evidence type="ECO:0000313" key="11">
    <source>
        <dbReference type="Proteomes" id="UP000515344"/>
    </source>
</evidence>
<dbReference type="PANTHER" id="PTHR43033:SF1">
    <property type="entry name" value="TRNA(ILE)-LYSIDINE SYNTHASE-RELATED"/>
    <property type="match status" value="1"/>
</dbReference>
<comment type="function">
    <text evidence="8">Ligates lysine onto the cytidine present at position 34 of the AUA codon-specific tRNA(Ile) that contains the anticodon CAU, in an ATP-dependent manner. Cytidine is converted to lysidine, thus changing the amino acid specificity of the tRNA from methionine to isoleucine.</text>
</comment>
<sequence length="460" mass="52967">MQLLSRFQQYIQQHHLFQTKDQLLLAVSGGVDSVVLADLCHKAGNQFIIAHCNFQLRGEESDADELFVRSLGEKYKVEVLVKKFDTKEYAATNKLSIQEAARALRYMWFEELVNGQWSMVNGQSPGEAHHSSLITHLLTAHHADDNIETLLMNFFRGTGLHGLTGIPAANGHIKRPLLSFTKQELLDYATAEGLQFREDSSNQSSKYTRNFFRNEIIPAIEKVYPQVKTNLTDNINRFLEIEQLYKLSTQAIIKKLCRIKGKEIHIPVKQLLQYNNKALIYEIIHPYGFSEKQIDEVLKLAESDSGKYIDSPAFHYRIIKHRHWFIISPVQSAESVTLIIEENDERVLFEDGHLLCRKIDASKVDLNSSNTIALLDAKGITFPLLLRKWKTGDYFYPLGMKKKKKVARFLIDAKLSKPQKEKVWVLESNRKIIWVVGHRIDDRFKLIPSTKDVLQISYTV</sequence>
<dbReference type="NCBIfam" id="TIGR02432">
    <property type="entry name" value="lysidine_TilS_N"/>
    <property type="match status" value="1"/>
</dbReference>
<feature type="binding site" evidence="8">
    <location>
        <begin position="28"/>
        <end position="33"/>
    </location>
    <ligand>
        <name>ATP</name>
        <dbReference type="ChEBI" id="CHEBI:30616"/>
    </ligand>
</feature>
<evidence type="ECO:0000256" key="1">
    <source>
        <dbReference type="ARBA" id="ARBA00004496"/>
    </source>
</evidence>
<keyword evidence="5 8" id="KW-0547">Nucleotide-binding</keyword>
<dbReference type="AlphaFoldDB" id="A0A7G5XLU3"/>
<dbReference type="RefSeq" id="WP_182806338.1">
    <property type="nucleotide sequence ID" value="NZ_CP060007.1"/>
</dbReference>
<evidence type="ECO:0000256" key="5">
    <source>
        <dbReference type="ARBA" id="ARBA00022741"/>
    </source>
</evidence>
<dbReference type="InterPro" id="IPR014729">
    <property type="entry name" value="Rossmann-like_a/b/a_fold"/>
</dbReference>
<comment type="catalytic activity">
    <reaction evidence="7 8">
        <text>cytidine(34) in tRNA(Ile2) + L-lysine + ATP = lysidine(34) in tRNA(Ile2) + AMP + diphosphate + H(+)</text>
        <dbReference type="Rhea" id="RHEA:43744"/>
        <dbReference type="Rhea" id="RHEA-COMP:10625"/>
        <dbReference type="Rhea" id="RHEA-COMP:10670"/>
        <dbReference type="ChEBI" id="CHEBI:15378"/>
        <dbReference type="ChEBI" id="CHEBI:30616"/>
        <dbReference type="ChEBI" id="CHEBI:32551"/>
        <dbReference type="ChEBI" id="CHEBI:33019"/>
        <dbReference type="ChEBI" id="CHEBI:82748"/>
        <dbReference type="ChEBI" id="CHEBI:83665"/>
        <dbReference type="ChEBI" id="CHEBI:456215"/>
        <dbReference type="EC" id="6.3.4.19"/>
    </reaction>
</comment>
<dbReference type="SMART" id="SM00977">
    <property type="entry name" value="TilS_C"/>
    <property type="match status" value="1"/>
</dbReference>
<feature type="domain" description="Lysidine-tRNA(Ile) synthetase C-terminal" evidence="9">
    <location>
        <begin position="384"/>
        <end position="456"/>
    </location>
</feature>
<evidence type="ECO:0000259" key="9">
    <source>
        <dbReference type="SMART" id="SM00977"/>
    </source>
</evidence>
<protein>
    <recommendedName>
        <fullName evidence="8">tRNA(Ile)-lysidine synthase</fullName>
        <ecNumber evidence="8">6.3.4.19</ecNumber>
    </recommendedName>
    <alternativeName>
        <fullName evidence="8">tRNA(Ile)-2-lysyl-cytidine synthase</fullName>
    </alternativeName>
    <alternativeName>
        <fullName evidence="8">tRNA(Ile)-lysidine synthetase</fullName>
    </alternativeName>
</protein>
<dbReference type="GO" id="GO:0005737">
    <property type="term" value="C:cytoplasm"/>
    <property type="evidence" value="ECO:0007669"/>
    <property type="project" value="UniProtKB-SubCell"/>
</dbReference>
<dbReference type="PANTHER" id="PTHR43033">
    <property type="entry name" value="TRNA(ILE)-LYSIDINE SYNTHASE-RELATED"/>
    <property type="match status" value="1"/>
</dbReference>